<evidence type="ECO:0008006" key="3">
    <source>
        <dbReference type="Google" id="ProtNLM"/>
    </source>
</evidence>
<dbReference type="AlphaFoldDB" id="A0A330L9G3"/>
<dbReference type="OrthoDB" id="9805171at2"/>
<name>A0A330L9G3_9BACT</name>
<reference evidence="2" key="1">
    <citation type="submission" date="2018-04" db="EMBL/GenBank/DDBJ databases">
        <authorList>
            <person name="Lucker S."/>
            <person name="Sakoula D."/>
        </authorList>
    </citation>
    <scope>NUCLEOTIDE SEQUENCE [LARGE SCALE GENOMIC DNA]</scope>
</reference>
<dbReference type="InParanoid" id="A0A330L9G3"/>
<dbReference type="EMBL" id="OUNR01000020">
    <property type="protein sequence ID" value="SPP66508.1"/>
    <property type="molecule type" value="Genomic_DNA"/>
</dbReference>
<keyword evidence="2" id="KW-1185">Reference proteome</keyword>
<dbReference type="RefSeq" id="WP_121990664.1">
    <property type="nucleotide sequence ID" value="NZ_OUNR01000020.1"/>
</dbReference>
<organism evidence="1 2">
    <name type="scientific">Nitrospira lenta</name>
    <dbReference type="NCBI Taxonomy" id="1436998"/>
    <lineage>
        <taxon>Bacteria</taxon>
        <taxon>Pseudomonadati</taxon>
        <taxon>Nitrospirota</taxon>
        <taxon>Nitrospiria</taxon>
        <taxon>Nitrospirales</taxon>
        <taxon>Nitrospiraceae</taxon>
        <taxon>Nitrospira</taxon>
    </lineage>
</organism>
<dbReference type="SUPFAM" id="SSF53335">
    <property type="entry name" value="S-adenosyl-L-methionine-dependent methyltransferases"/>
    <property type="match status" value="1"/>
</dbReference>
<dbReference type="InterPro" id="IPR029063">
    <property type="entry name" value="SAM-dependent_MTases_sf"/>
</dbReference>
<protein>
    <recommendedName>
        <fullName evidence="3">Methyltransferase type 11 domain-containing protein</fullName>
    </recommendedName>
</protein>
<dbReference type="Proteomes" id="UP000248168">
    <property type="component" value="Unassembled WGS sequence"/>
</dbReference>
<sequence length="280" mass="31647">MSYQLTRSGFDGVMREFRPSRYEVFGSEDPRFTTPMHHALKCRDRLYIALQSGLRWLPQGPQAIVDFGPYPGSLLRLLRLTEPTRSARLVGAGLMASPEFVALMKQDVDVDILTVNLDPAAKQFELKGYPTAVPMEEGTARLVFALEIIEHLTSPFHLLAEAHRILQPGGCVVITTPNVTRIGNVMKLLAGRTLNDRLAPPGYDNPDDEWRPHAREYAMHELADMLKSIGFEIAESRHFLGEDTQDCRQTSQQQAIDWVKWPFYAVPHLRGSLLIVGRKR</sequence>
<evidence type="ECO:0000313" key="2">
    <source>
        <dbReference type="Proteomes" id="UP000248168"/>
    </source>
</evidence>
<dbReference type="Gene3D" id="3.40.50.150">
    <property type="entry name" value="Vaccinia Virus protein VP39"/>
    <property type="match status" value="1"/>
</dbReference>
<dbReference type="Pfam" id="PF13489">
    <property type="entry name" value="Methyltransf_23"/>
    <property type="match status" value="1"/>
</dbReference>
<gene>
    <name evidence="1" type="ORF">NITLEN_70098</name>
</gene>
<accession>A0A330L9G3</accession>
<evidence type="ECO:0000313" key="1">
    <source>
        <dbReference type="EMBL" id="SPP66508.1"/>
    </source>
</evidence>
<proteinExistence type="predicted"/>